<protein>
    <submittedName>
        <fullName evidence="2">Uu.00g020090.m01.CDS01</fullName>
    </submittedName>
</protein>
<dbReference type="InterPro" id="IPR010730">
    <property type="entry name" value="HET"/>
</dbReference>
<dbReference type="AlphaFoldDB" id="A0AAI8W0B8"/>
<dbReference type="Proteomes" id="UP001295740">
    <property type="component" value="Unassembled WGS sequence"/>
</dbReference>
<sequence length="720" mass="81893">MSSANPSAAASHDEPIVRHMGGSLFEVTLSRQNRHELFSEAIEQLSGNQEEAEIIMSNLQSWSPNLAESFHIRTPSLILDTPFRLICESDLGHVPFDSERVFRQYIAISYCWRHKDYAWPPDGSRPHEPWPFSKSFVEAILTQRGVITDEPGARNINYRREGIWVDQMCINQDDETENQQFIAMMDTIYKRCRKLLILLEDVTLTPDETRVLAKCDFHMLKDTVSWTPEEGDVPYLAAVCDKIESSRWWSRSWCWHELEINEQWSVLRHHIAHAALFIANTSTGGTFSVKYLTLMLLRSTPAVQAVATGPDRQRTGMERLRRDLRWTILDNKTSPYTDPGARGYGAVRSSFMARYYVISLCDITVPSDLISIVINLSRLAVYFTGRLHTSDEVFFVAAALSLAAGEKSPLYLMKQRILRINGRDSWLSRPLSDYDTNIPKFALGSIENIHEIKAEYIKLDLFFFETPIETMTTEDVAATYHILPETPIRTRPPQYRIQVRPEESTYGDELLDRPRRLFLAAACKNGLAYVCRLLGALERDVVQPSLNQRLFEPFTADESLRPAAQRLCDSLIPDSPSRESESAEETLLLFLTFLTDSRPMARLVISALSTRIRCNFRGDFAVVSGRILRDDIPGLDATKWRLAVPRDVADSPCAVSRVWILQPLEDSDTFRNDAGLWESTGGRWRLVGKALLLGEPQLVAGENAESKRVLTLRTRQVVTG</sequence>
<dbReference type="InterPro" id="IPR052895">
    <property type="entry name" value="HetReg/Transcr_Mod"/>
</dbReference>
<keyword evidence="3" id="KW-1185">Reference proteome</keyword>
<name>A0AAI8W0B8_9PEZI</name>
<proteinExistence type="predicted"/>
<dbReference type="EMBL" id="CAUWAG010000020">
    <property type="protein sequence ID" value="CAJ2513890.1"/>
    <property type="molecule type" value="Genomic_DNA"/>
</dbReference>
<evidence type="ECO:0000313" key="3">
    <source>
        <dbReference type="Proteomes" id="UP001295740"/>
    </source>
</evidence>
<dbReference type="Pfam" id="PF06985">
    <property type="entry name" value="HET"/>
    <property type="match status" value="1"/>
</dbReference>
<organism evidence="2 3">
    <name type="scientific">Anthostomella pinea</name>
    <dbReference type="NCBI Taxonomy" id="933095"/>
    <lineage>
        <taxon>Eukaryota</taxon>
        <taxon>Fungi</taxon>
        <taxon>Dikarya</taxon>
        <taxon>Ascomycota</taxon>
        <taxon>Pezizomycotina</taxon>
        <taxon>Sordariomycetes</taxon>
        <taxon>Xylariomycetidae</taxon>
        <taxon>Xylariales</taxon>
        <taxon>Xylariaceae</taxon>
        <taxon>Anthostomella</taxon>
    </lineage>
</organism>
<gene>
    <name evidence="2" type="ORF">KHLLAP_LOCUS14358</name>
</gene>
<dbReference type="PANTHER" id="PTHR24148">
    <property type="entry name" value="ANKYRIN REPEAT DOMAIN-CONTAINING PROTEIN 39 HOMOLOG-RELATED"/>
    <property type="match status" value="1"/>
</dbReference>
<feature type="domain" description="Heterokaryon incompatibility" evidence="1">
    <location>
        <begin position="105"/>
        <end position="257"/>
    </location>
</feature>
<dbReference type="PANTHER" id="PTHR24148:SF73">
    <property type="entry name" value="HET DOMAIN PROTEIN (AFU_ORTHOLOGUE AFUA_8G01020)"/>
    <property type="match status" value="1"/>
</dbReference>
<evidence type="ECO:0000259" key="1">
    <source>
        <dbReference type="Pfam" id="PF06985"/>
    </source>
</evidence>
<evidence type="ECO:0000313" key="2">
    <source>
        <dbReference type="EMBL" id="CAJ2513890.1"/>
    </source>
</evidence>
<accession>A0AAI8W0B8</accession>
<comment type="caution">
    <text evidence="2">The sequence shown here is derived from an EMBL/GenBank/DDBJ whole genome shotgun (WGS) entry which is preliminary data.</text>
</comment>
<reference evidence="2" key="1">
    <citation type="submission" date="2023-10" db="EMBL/GenBank/DDBJ databases">
        <authorList>
            <person name="Hackl T."/>
        </authorList>
    </citation>
    <scope>NUCLEOTIDE SEQUENCE</scope>
</reference>